<dbReference type="Proteomes" id="UP000298058">
    <property type="component" value="Unassembled WGS sequence"/>
</dbReference>
<protein>
    <submittedName>
        <fullName evidence="1">DUF3347 domain-containing protein</fullName>
    </submittedName>
</protein>
<dbReference type="EMBL" id="RQHW01000045">
    <property type="protein sequence ID" value="TGN18841.1"/>
    <property type="molecule type" value="Genomic_DNA"/>
</dbReference>
<evidence type="ECO:0000313" key="2">
    <source>
        <dbReference type="Proteomes" id="UP000298058"/>
    </source>
</evidence>
<dbReference type="RefSeq" id="WP_135760802.1">
    <property type="nucleotide sequence ID" value="NZ_RQHW01000045.1"/>
</dbReference>
<dbReference type="NCBIfam" id="NF047615">
    <property type="entry name" value="LIC13259_LIC11441_fam"/>
    <property type="match status" value="1"/>
</dbReference>
<accession>A0A4R9LYZ6</accession>
<gene>
    <name evidence="1" type="ORF">EHS15_11890</name>
</gene>
<evidence type="ECO:0000313" key="1">
    <source>
        <dbReference type="EMBL" id="TGN18841.1"/>
    </source>
</evidence>
<name>A0A4R9LYZ6_9LEPT</name>
<dbReference type="AlphaFoldDB" id="A0A4R9LYZ6"/>
<dbReference type="OrthoDB" id="5294039at2"/>
<organism evidence="1 2">
    <name type="scientific">Leptospira idonii</name>
    <dbReference type="NCBI Taxonomy" id="1193500"/>
    <lineage>
        <taxon>Bacteria</taxon>
        <taxon>Pseudomonadati</taxon>
        <taxon>Spirochaetota</taxon>
        <taxon>Spirochaetia</taxon>
        <taxon>Leptospirales</taxon>
        <taxon>Leptospiraceae</taxon>
        <taxon>Leptospira</taxon>
    </lineage>
</organism>
<keyword evidence="2" id="KW-1185">Reference proteome</keyword>
<comment type="caution">
    <text evidence="1">The sequence shown here is derived from an EMBL/GenBank/DDBJ whole genome shotgun (WGS) entry which is preliminary data.</text>
</comment>
<sequence length="149" mass="17104">MKRIIYSLLIITSLSTSIFSHEGKETFVLREVARIHAEIFSEKSDVLDTSKLTEMLKGEPDRKKDLEYFRKAIPISEEIGKTKDLNKKRELFLKLSEALEPIIGHHDKSGVSVFYCPMLKRKWLAEGKNIRNPYDSKMKSCGVVVSEAE</sequence>
<proteinExistence type="predicted"/>
<reference evidence="1" key="1">
    <citation type="journal article" date="2019" name="PLoS Negl. Trop. Dis.">
        <title>Revisiting the worldwide diversity of Leptospira species in the environment.</title>
        <authorList>
            <person name="Vincent A.T."/>
            <person name="Schiettekatte O."/>
            <person name="Bourhy P."/>
            <person name="Veyrier F.J."/>
            <person name="Picardeau M."/>
        </authorList>
    </citation>
    <scope>NUCLEOTIDE SEQUENCE [LARGE SCALE GENOMIC DNA]</scope>
    <source>
        <strain evidence="1">201300427</strain>
    </source>
</reference>